<sequence>MKKSETALVVIDLQKESGFGLVGLDSVVRNTQRMIESCRAAGIPVIYTRQINRHDGVGLSLDEPRHANGEPQFYADNRDNIEIVEAVKPQDSDIVIDKYRWSAFFDTSLDLMLKSLGVKHLIIGGVVTDGCLMTSVFDAYFRDYRIQLVHDMCTTSSEGAHMAALTIMANWVYALEVLDTDNMIQCLEGQDYAAWQADKVDALPFTPENLRATFGKLTAPSSSSPTSTQQ</sequence>
<keyword evidence="1 3" id="KW-0378">Hydrolase</keyword>
<dbReference type="InterPro" id="IPR050272">
    <property type="entry name" value="Isochorismatase-like_hydrls"/>
</dbReference>
<protein>
    <submittedName>
        <fullName evidence="3">Cysteine hydrolase</fullName>
        <ecNumber evidence="3">3.-.-.-</ecNumber>
    </submittedName>
</protein>
<dbReference type="PANTHER" id="PTHR43540">
    <property type="entry name" value="PEROXYUREIDOACRYLATE/UREIDOACRYLATE AMIDOHYDROLASE-RELATED"/>
    <property type="match status" value="1"/>
</dbReference>
<keyword evidence="4" id="KW-1185">Reference proteome</keyword>
<name>A0ABU1H1N9_9GAMM</name>
<accession>A0ABU1H1N9</accession>
<proteinExistence type="predicted"/>
<organism evidence="3 4">
    <name type="scientific">Vreelandella vilamensis</name>
    <dbReference type="NCBI Taxonomy" id="531309"/>
    <lineage>
        <taxon>Bacteria</taxon>
        <taxon>Pseudomonadati</taxon>
        <taxon>Pseudomonadota</taxon>
        <taxon>Gammaproteobacteria</taxon>
        <taxon>Oceanospirillales</taxon>
        <taxon>Halomonadaceae</taxon>
        <taxon>Vreelandella</taxon>
    </lineage>
</organism>
<dbReference type="RefSeq" id="WP_309654486.1">
    <property type="nucleotide sequence ID" value="NZ_JARWAN010000001.1"/>
</dbReference>
<dbReference type="SUPFAM" id="SSF52499">
    <property type="entry name" value="Isochorismatase-like hydrolases"/>
    <property type="match status" value="1"/>
</dbReference>
<dbReference type="EC" id="3.-.-.-" evidence="3"/>
<dbReference type="InterPro" id="IPR036380">
    <property type="entry name" value="Isochorismatase-like_sf"/>
</dbReference>
<dbReference type="GO" id="GO:0016787">
    <property type="term" value="F:hydrolase activity"/>
    <property type="evidence" value="ECO:0007669"/>
    <property type="project" value="UniProtKB-KW"/>
</dbReference>
<evidence type="ECO:0000256" key="1">
    <source>
        <dbReference type="ARBA" id="ARBA00022801"/>
    </source>
</evidence>
<dbReference type="Pfam" id="PF00857">
    <property type="entry name" value="Isochorismatase"/>
    <property type="match status" value="1"/>
</dbReference>
<dbReference type="PANTHER" id="PTHR43540:SF6">
    <property type="entry name" value="ISOCHORISMATASE-LIKE DOMAIN-CONTAINING PROTEIN"/>
    <property type="match status" value="1"/>
</dbReference>
<dbReference type="InterPro" id="IPR000868">
    <property type="entry name" value="Isochorismatase-like_dom"/>
</dbReference>
<comment type="caution">
    <text evidence="3">The sequence shown here is derived from an EMBL/GenBank/DDBJ whole genome shotgun (WGS) entry which is preliminary data.</text>
</comment>
<dbReference type="CDD" id="cd00431">
    <property type="entry name" value="cysteine_hydrolases"/>
    <property type="match status" value="1"/>
</dbReference>
<evidence type="ECO:0000313" key="4">
    <source>
        <dbReference type="Proteomes" id="UP001254564"/>
    </source>
</evidence>
<evidence type="ECO:0000259" key="2">
    <source>
        <dbReference type="Pfam" id="PF00857"/>
    </source>
</evidence>
<gene>
    <name evidence="3" type="ORF">QC823_00975</name>
</gene>
<feature type="domain" description="Isochorismatase-like" evidence="2">
    <location>
        <begin position="6"/>
        <end position="170"/>
    </location>
</feature>
<evidence type="ECO:0000313" key="3">
    <source>
        <dbReference type="EMBL" id="MDR5897567.1"/>
    </source>
</evidence>
<dbReference type="EMBL" id="JARWAN010000001">
    <property type="protein sequence ID" value="MDR5897567.1"/>
    <property type="molecule type" value="Genomic_DNA"/>
</dbReference>
<dbReference type="Gene3D" id="3.40.50.850">
    <property type="entry name" value="Isochorismatase-like"/>
    <property type="match status" value="1"/>
</dbReference>
<dbReference type="Proteomes" id="UP001254564">
    <property type="component" value="Unassembled WGS sequence"/>
</dbReference>
<reference evidence="3 4" key="1">
    <citation type="submission" date="2023-04" db="EMBL/GenBank/DDBJ databases">
        <title>A long-awaited taxogenomic arrangement of the family Halomonadaceae.</title>
        <authorList>
            <person name="De La Haba R."/>
            <person name="Chuvochina M."/>
            <person name="Wittouck S."/>
            <person name="Arahal D.R."/>
            <person name="Sanchez-Porro C."/>
            <person name="Hugenholtz P."/>
            <person name="Ventosa A."/>
        </authorList>
    </citation>
    <scope>NUCLEOTIDE SEQUENCE [LARGE SCALE GENOMIC DNA]</scope>
    <source>
        <strain evidence="3 4">DSM 21020</strain>
    </source>
</reference>